<dbReference type="PANTHER" id="PTHR46444:SF7">
    <property type="entry name" value="DCD (DEVELOPMENT AND CELL DEATH) DOMAIN PROTEIN"/>
    <property type="match status" value="1"/>
</dbReference>
<feature type="region of interest" description="Disordered" evidence="1">
    <location>
        <begin position="255"/>
        <end position="275"/>
    </location>
</feature>
<accession>A0ABU6TI24</accession>
<feature type="compositionally biased region" description="Polar residues" evidence="1">
    <location>
        <begin position="262"/>
        <end position="275"/>
    </location>
</feature>
<reference evidence="3 4" key="1">
    <citation type="journal article" date="2023" name="Plants (Basel)">
        <title>Bridging the Gap: Combining Genomics and Transcriptomics Approaches to Understand Stylosanthes scabra, an Orphan Legume from the Brazilian Caatinga.</title>
        <authorList>
            <person name="Ferreira-Neto J.R.C."/>
            <person name="da Silva M.D."/>
            <person name="Binneck E."/>
            <person name="de Melo N.F."/>
            <person name="da Silva R.H."/>
            <person name="de Melo A.L.T.M."/>
            <person name="Pandolfi V."/>
            <person name="Bustamante F.O."/>
            <person name="Brasileiro-Vidal A.C."/>
            <person name="Benko-Iseppon A.M."/>
        </authorList>
    </citation>
    <scope>NUCLEOTIDE SEQUENCE [LARGE SCALE GENOMIC DNA]</scope>
    <source>
        <tissue evidence="3">Leaves</tissue>
    </source>
</reference>
<name>A0ABU6TI24_9FABA</name>
<protein>
    <recommendedName>
        <fullName evidence="2">DCD domain-containing protein</fullName>
    </recommendedName>
</protein>
<dbReference type="Pfam" id="PF10539">
    <property type="entry name" value="Dev_Cell_Death"/>
    <property type="match status" value="1"/>
</dbReference>
<organism evidence="3 4">
    <name type="scientific">Stylosanthes scabra</name>
    <dbReference type="NCBI Taxonomy" id="79078"/>
    <lineage>
        <taxon>Eukaryota</taxon>
        <taxon>Viridiplantae</taxon>
        <taxon>Streptophyta</taxon>
        <taxon>Embryophyta</taxon>
        <taxon>Tracheophyta</taxon>
        <taxon>Spermatophyta</taxon>
        <taxon>Magnoliopsida</taxon>
        <taxon>eudicotyledons</taxon>
        <taxon>Gunneridae</taxon>
        <taxon>Pentapetalae</taxon>
        <taxon>rosids</taxon>
        <taxon>fabids</taxon>
        <taxon>Fabales</taxon>
        <taxon>Fabaceae</taxon>
        <taxon>Papilionoideae</taxon>
        <taxon>50 kb inversion clade</taxon>
        <taxon>dalbergioids sensu lato</taxon>
        <taxon>Dalbergieae</taxon>
        <taxon>Pterocarpus clade</taxon>
        <taxon>Stylosanthes</taxon>
    </lineage>
</organism>
<dbReference type="InterPro" id="IPR013989">
    <property type="entry name" value="Dev_and_cell_death_domain"/>
</dbReference>
<evidence type="ECO:0000313" key="4">
    <source>
        <dbReference type="Proteomes" id="UP001341840"/>
    </source>
</evidence>
<dbReference type="SMART" id="SM00767">
    <property type="entry name" value="DCD"/>
    <property type="match status" value="1"/>
</dbReference>
<feature type="region of interest" description="Disordered" evidence="1">
    <location>
        <begin position="290"/>
        <end position="310"/>
    </location>
</feature>
<dbReference type="PROSITE" id="PS51222">
    <property type="entry name" value="DCD"/>
    <property type="match status" value="1"/>
</dbReference>
<dbReference type="PANTHER" id="PTHR46444">
    <property type="entry name" value="DCD (DEVELOPMENT AND CELL DEATH) DOMAIN PROTEIN-RELATED"/>
    <property type="match status" value="1"/>
</dbReference>
<proteinExistence type="predicted"/>
<sequence length="511" mass="56704">MEEEAGAMNNRQDKNLAGFIFMCNQMTKPECYRFRVFGLPAGRKEVVEKIKPGAYLFLFDTNLKLLYGTYTATSSGRLGIQPLAFGQKFPAQVSFKIHKDCIPLPENVFKHAIKDNYQNDPRKFKPELNITQVRSLLSLFRPLPGFSTPPMQPVLETSHPPANNAVISRSSLEDAIMSRISEKLNQVPRHLNHENVNELKQPTSYSYPVINKIPNSVAAESVPSQASMNQISPPTSSLTLEGTYAPGMGSGYTLPLSDIQHTHTNIPPAQPELNSSLVNSSIGYAQSWQDPQHAHHNIQQHPNPEFHSSAMTVGSNQAYSAQDPQYLGSSQAYSAQDPQYLHYSNPQPPPDFHSQVVNAGNIVHQAQVMWDPHYAQQNIVAPQTADPYSTTMNMSSSYPQQTYQPDFNSSMANRGHANVMTQSNASSSYFYPYTPQAVAPAPYQGSWPMQGPVVSSDQQIGMGNQYYAYQPSMQTQNNVASTQTQENGVSHNMYSTYSCIPNPNAESNVQM</sequence>
<evidence type="ECO:0000256" key="1">
    <source>
        <dbReference type="SAM" id="MobiDB-lite"/>
    </source>
</evidence>
<keyword evidence="4" id="KW-1185">Reference proteome</keyword>
<feature type="domain" description="DCD" evidence="2">
    <location>
        <begin position="14"/>
        <end position="142"/>
    </location>
</feature>
<dbReference type="Proteomes" id="UP001341840">
    <property type="component" value="Unassembled WGS sequence"/>
</dbReference>
<evidence type="ECO:0000259" key="2">
    <source>
        <dbReference type="PROSITE" id="PS51222"/>
    </source>
</evidence>
<gene>
    <name evidence="3" type="ORF">PIB30_052906</name>
</gene>
<evidence type="ECO:0000313" key="3">
    <source>
        <dbReference type="EMBL" id="MED6148410.1"/>
    </source>
</evidence>
<comment type="caution">
    <text evidence="3">The sequence shown here is derived from an EMBL/GenBank/DDBJ whole genome shotgun (WGS) entry which is preliminary data.</text>
</comment>
<dbReference type="EMBL" id="JASCZI010091009">
    <property type="protein sequence ID" value="MED6148410.1"/>
    <property type="molecule type" value="Genomic_DNA"/>
</dbReference>